<proteinExistence type="predicted"/>
<evidence type="ECO:0000313" key="3">
    <source>
        <dbReference type="Proteomes" id="UP001162164"/>
    </source>
</evidence>
<evidence type="ECO:0000313" key="2">
    <source>
        <dbReference type="EMBL" id="KAJ8948258.1"/>
    </source>
</evidence>
<comment type="caution">
    <text evidence="2">The sequence shown here is derived from an EMBL/GenBank/DDBJ whole genome shotgun (WGS) entry which is preliminary data.</text>
</comment>
<keyword evidence="3" id="KW-1185">Reference proteome</keyword>
<gene>
    <name evidence="2" type="ORF">NQ317_017347</name>
</gene>
<dbReference type="Proteomes" id="UP001162164">
    <property type="component" value="Unassembled WGS sequence"/>
</dbReference>
<dbReference type="Pfam" id="PF00075">
    <property type="entry name" value="RNase_H"/>
    <property type="match status" value="1"/>
</dbReference>
<dbReference type="EMBL" id="JAPWTJ010004109">
    <property type="protein sequence ID" value="KAJ8948258.1"/>
    <property type="molecule type" value="Genomic_DNA"/>
</dbReference>
<evidence type="ECO:0000259" key="1">
    <source>
        <dbReference type="PROSITE" id="PS50879"/>
    </source>
</evidence>
<reference evidence="2" key="1">
    <citation type="journal article" date="2023" name="Insect Mol. Biol.">
        <title>Genome sequencing provides insights into the evolution of gene families encoding plant cell wall-degrading enzymes in longhorned beetles.</title>
        <authorList>
            <person name="Shin N.R."/>
            <person name="Okamura Y."/>
            <person name="Kirsch R."/>
            <person name="Pauchet Y."/>
        </authorList>
    </citation>
    <scope>NUCLEOTIDE SEQUENCE</scope>
    <source>
        <strain evidence="2">MMC_N1</strain>
    </source>
</reference>
<dbReference type="InterPro" id="IPR012337">
    <property type="entry name" value="RNaseH-like_sf"/>
</dbReference>
<dbReference type="PROSITE" id="PS50879">
    <property type="entry name" value="RNASE_H_1"/>
    <property type="match status" value="1"/>
</dbReference>
<dbReference type="Gene3D" id="3.30.420.10">
    <property type="entry name" value="Ribonuclease H-like superfamily/Ribonuclease H"/>
    <property type="match status" value="1"/>
</dbReference>
<sequence>MKSRVVRERKKTLNDLASPNKVILTWVPGHSGVRGNEEADRLAREGSAMYPIGPEPILGVPYLMGVLASKELLTKEIKNSWHVTPGMRQAKTHIEGPSLKLTVSFRHLQLIEIAEDPECRWCLEDEKTSSHVLTECPAIARVREWHFGSSVLNPEDVKSIQPRKLCTFAKETYTKWTRKQPHLQTLWDECPSAALRGWLAEA</sequence>
<accession>A0ABQ9IQ17</accession>
<organism evidence="2 3">
    <name type="scientific">Molorchus minor</name>
    <dbReference type="NCBI Taxonomy" id="1323400"/>
    <lineage>
        <taxon>Eukaryota</taxon>
        <taxon>Metazoa</taxon>
        <taxon>Ecdysozoa</taxon>
        <taxon>Arthropoda</taxon>
        <taxon>Hexapoda</taxon>
        <taxon>Insecta</taxon>
        <taxon>Pterygota</taxon>
        <taxon>Neoptera</taxon>
        <taxon>Endopterygota</taxon>
        <taxon>Coleoptera</taxon>
        <taxon>Polyphaga</taxon>
        <taxon>Cucujiformia</taxon>
        <taxon>Chrysomeloidea</taxon>
        <taxon>Cerambycidae</taxon>
        <taxon>Lamiinae</taxon>
        <taxon>Monochamini</taxon>
        <taxon>Molorchus</taxon>
    </lineage>
</organism>
<dbReference type="SUPFAM" id="SSF53098">
    <property type="entry name" value="Ribonuclease H-like"/>
    <property type="match status" value="1"/>
</dbReference>
<dbReference type="InterPro" id="IPR002156">
    <property type="entry name" value="RNaseH_domain"/>
</dbReference>
<feature type="domain" description="RNase H type-1" evidence="1">
    <location>
        <begin position="1"/>
        <end position="48"/>
    </location>
</feature>
<dbReference type="InterPro" id="IPR036397">
    <property type="entry name" value="RNaseH_sf"/>
</dbReference>
<protein>
    <recommendedName>
        <fullName evidence="1">RNase H type-1 domain-containing protein</fullName>
    </recommendedName>
</protein>
<name>A0ABQ9IQ17_9CUCU</name>